<organism evidence="2 3">
    <name type="scientific">Bradyrhizobium erythrophlei</name>
    <dbReference type="NCBI Taxonomy" id="1437360"/>
    <lineage>
        <taxon>Bacteria</taxon>
        <taxon>Pseudomonadati</taxon>
        <taxon>Pseudomonadota</taxon>
        <taxon>Alphaproteobacteria</taxon>
        <taxon>Hyphomicrobiales</taxon>
        <taxon>Nitrobacteraceae</taxon>
        <taxon>Bradyrhizobium</taxon>
    </lineage>
</organism>
<evidence type="ECO:0000256" key="1">
    <source>
        <dbReference type="SAM" id="MobiDB-lite"/>
    </source>
</evidence>
<dbReference type="RefSeq" id="WP_079568257.1">
    <property type="nucleotide sequence ID" value="NZ_LT670818.1"/>
</dbReference>
<dbReference type="InterPro" id="IPR029058">
    <property type="entry name" value="AB_hydrolase_fold"/>
</dbReference>
<reference evidence="2 3" key="1">
    <citation type="submission" date="2016-11" db="EMBL/GenBank/DDBJ databases">
        <authorList>
            <person name="Jaros S."/>
            <person name="Januszkiewicz K."/>
            <person name="Wedrychowicz H."/>
        </authorList>
    </citation>
    <scope>NUCLEOTIDE SEQUENCE [LARGE SCALE GENOMIC DNA]</scope>
    <source>
        <strain evidence="2 3">GAS242</strain>
    </source>
</reference>
<gene>
    <name evidence="2" type="ORF">SAMN05444169_5034</name>
</gene>
<dbReference type="EMBL" id="LT670818">
    <property type="protein sequence ID" value="SHG96977.1"/>
    <property type="molecule type" value="Genomic_DNA"/>
</dbReference>
<dbReference type="GO" id="GO:0016787">
    <property type="term" value="F:hydrolase activity"/>
    <property type="evidence" value="ECO:0007669"/>
    <property type="project" value="UniProtKB-KW"/>
</dbReference>
<accession>A0A1M5P5L8</accession>
<dbReference type="Proteomes" id="UP000190675">
    <property type="component" value="Chromosome I"/>
</dbReference>
<dbReference type="Gene3D" id="3.40.50.1820">
    <property type="entry name" value="alpha/beta hydrolase"/>
    <property type="match status" value="1"/>
</dbReference>
<evidence type="ECO:0000313" key="2">
    <source>
        <dbReference type="EMBL" id="SHG96977.1"/>
    </source>
</evidence>
<keyword evidence="2" id="KW-0378">Hydrolase</keyword>
<name>A0A1M5P5L8_9BRAD</name>
<dbReference type="SUPFAM" id="SSF53474">
    <property type="entry name" value="alpha/beta-Hydrolases"/>
    <property type="match status" value="1"/>
</dbReference>
<feature type="region of interest" description="Disordered" evidence="1">
    <location>
        <begin position="247"/>
        <end position="279"/>
    </location>
</feature>
<proteinExistence type="predicted"/>
<evidence type="ECO:0000313" key="3">
    <source>
        <dbReference type="Proteomes" id="UP000190675"/>
    </source>
</evidence>
<protein>
    <submittedName>
        <fullName evidence="2">Triacylglycerol esterase/lipase EstA, alpha/beta hydrolase fold</fullName>
    </submittedName>
</protein>
<sequence>MDEAVDRSKPSSRLLLALEVRGIWEFQAFLAAYPLLRGAPRGDGHPVLVLPGLAASDVSTKPLRTYLSAQGYAAHGWKQGPNHGPHSGVEARIDARLAELAQRYNRKVSLIGWSLGGVFAREAARRSADLVRQVITLGSPFANEPKASNAWRLYEVLSGRRVDDWHGREAMKLPPPVPSTAIYSRSDGIVAWQGCCEQESATTENIEVEGSHSGLGYNPMALYAIADRLALPEGDWRPFDRSGLRGLLYSDPHRRDGDGDSETTPRPDPTVEQFARHSA</sequence>
<dbReference type="AlphaFoldDB" id="A0A1M5P5L8"/>
<dbReference type="OrthoDB" id="7958481at2"/>